<feature type="DNA-binding region" description="H-T-H motif" evidence="4">
    <location>
        <begin position="35"/>
        <end position="54"/>
    </location>
</feature>
<dbReference type="InterPro" id="IPR036271">
    <property type="entry name" value="Tet_transcr_reg_TetR-rel_C_sf"/>
</dbReference>
<dbReference type="Proteomes" id="UP000565715">
    <property type="component" value="Unassembled WGS sequence"/>
</dbReference>
<dbReference type="PROSITE" id="PS01081">
    <property type="entry name" value="HTH_TETR_1"/>
    <property type="match status" value="1"/>
</dbReference>
<dbReference type="InterPro" id="IPR009057">
    <property type="entry name" value="Homeodomain-like_sf"/>
</dbReference>
<dbReference type="Gene3D" id="1.10.10.60">
    <property type="entry name" value="Homeodomain-like"/>
    <property type="match status" value="1"/>
</dbReference>
<evidence type="ECO:0000256" key="2">
    <source>
        <dbReference type="ARBA" id="ARBA00023125"/>
    </source>
</evidence>
<comment type="caution">
    <text evidence="6">The sequence shown here is derived from an EMBL/GenBank/DDBJ whole genome shotgun (WGS) entry which is preliminary data.</text>
</comment>
<evidence type="ECO:0000256" key="3">
    <source>
        <dbReference type="ARBA" id="ARBA00023163"/>
    </source>
</evidence>
<dbReference type="PANTHER" id="PTHR30055">
    <property type="entry name" value="HTH-TYPE TRANSCRIPTIONAL REGULATOR RUTR"/>
    <property type="match status" value="1"/>
</dbReference>
<dbReference type="EMBL" id="JAAXOO010000001">
    <property type="protein sequence ID" value="NKY32000.1"/>
    <property type="molecule type" value="Genomic_DNA"/>
</dbReference>
<dbReference type="InterPro" id="IPR050109">
    <property type="entry name" value="HTH-type_TetR-like_transc_reg"/>
</dbReference>
<accession>A0A846XB21</accession>
<dbReference type="RefSeq" id="WP_168443386.1">
    <property type="nucleotide sequence ID" value="NZ_JAAXOO010000001.1"/>
</dbReference>
<evidence type="ECO:0000313" key="7">
    <source>
        <dbReference type="Proteomes" id="UP000565715"/>
    </source>
</evidence>
<protein>
    <submittedName>
        <fullName evidence="6">TetR/AcrR family transcriptional regulator</fullName>
    </submittedName>
</protein>
<keyword evidence="7" id="KW-1185">Reference proteome</keyword>
<dbReference type="PRINTS" id="PR00455">
    <property type="entry name" value="HTHTETR"/>
</dbReference>
<keyword evidence="2 4" id="KW-0238">DNA-binding</keyword>
<dbReference type="PROSITE" id="PS50977">
    <property type="entry name" value="HTH_TETR_2"/>
    <property type="match status" value="1"/>
</dbReference>
<dbReference type="InterPro" id="IPR001647">
    <property type="entry name" value="HTH_TetR"/>
</dbReference>
<keyword evidence="3" id="KW-0804">Transcription</keyword>
<feature type="domain" description="HTH tetR-type" evidence="5">
    <location>
        <begin position="12"/>
        <end position="72"/>
    </location>
</feature>
<evidence type="ECO:0000256" key="1">
    <source>
        <dbReference type="ARBA" id="ARBA00023015"/>
    </source>
</evidence>
<dbReference type="SUPFAM" id="SSF48498">
    <property type="entry name" value="Tetracyclin repressor-like, C-terminal domain"/>
    <property type="match status" value="1"/>
</dbReference>
<gene>
    <name evidence="6" type="ORF">HGA13_02775</name>
</gene>
<evidence type="ECO:0000313" key="6">
    <source>
        <dbReference type="EMBL" id="NKY32000.1"/>
    </source>
</evidence>
<reference evidence="6 7" key="1">
    <citation type="submission" date="2020-04" db="EMBL/GenBank/DDBJ databases">
        <title>MicrobeNet Type strains.</title>
        <authorList>
            <person name="Nicholson A.C."/>
        </authorList>
    </citation>
    <scope>NUCLEOTIDE SEQUENCE [LARGE SCALE GENOMIC DNA]</scope>
    <source>
        <strain evidence="6 7">DSM 45078</strain>
    </source>
</reference>
<dbReference type="Pfam" id="PF00440">
    <property type="entry name" value="TetR_N"/>
    <property type="match status" value="1"/>
</dbReference>
<dbReference type="GO" id="GO:0000976">
    <property type="term" value="F:transcription cis-regulatory region binding"/>
    <property type="evidence" value="ECO:0007669"/>
    <property type="project" value="TreeGrafter"/>
</dbReference>
<dbReference type="PANTHER" id="PTHR30055:SF234">
    <property type="entry name" value="HTH-TYPE TRANSCRIPTIONAL REGULATOR BETI"/>
    <property type="match status" value="1"/>
</dbReference>
<name>A0A846XB21_9NOCA</name>
<sequence length="197" mass="21710">MHGIGGRTLTEPEKRNLLLDSAERTFCRLGYARTTIAALAGEAGVTRPTVYAYFPSKDDVFRALAERVRDEFLALQESIDAPSPGATGRAGIVAYLHAYVRHRGMLTVIGHQALADPEMRALHTEVHERPTRRHARFLTRLADRGEATLAAPAHALAEMVTGIVMRFADIADDDPDRLPELTDDLVAAYHRLTGLRS</sequence>
<dbReference type="Gene3D" id="1.10.357.10">
    <property type="entry name" value="Tetracycline Repressor, domain 2"/>
    <property type="match status" value="1"/>
</dbReference>
<dbReference type="GO" id="GO:0003700">
    <property type="term" value="F:DNA-binding transcription factor activity"/>
    <property type="evidence" value="ECO:0007669"/>
    <property type="project" value="TreeGrafter"/>
</dbReference>
<proteinExistence type="predicted"/>
<organism evidence="6 7">
    <name type="scientific">Nocardia speluncae</name>
    <dbReference type="NCBI Taxonomy" id="419477"/>
    <lineage>
        <taxon>Bacteria</taxon>
        <taxon>Bacillati</taxon>
        <taxon>Actinomycetota</taxon>
        <taxon>Actinomycetes</taxon>
        <taxon>Mycobacteriales</taxon>
        <taxon>Nocardiaceae</taxon>
        <taxon>Nocardia</taxon>
    </lineage>
</organism>
<dbReference type="SUPFAM" id="SSF46689">
    <property type="entry name" value="Homeodomain-like"/>
    <property type="match status" value="1"/>
</dbReference>
<keyword evidence="1" id="KW-0805">Transcription regulation</keyword>
<dbReference type="AlphaFoldDB" id="A0A846XB21"/>
<evidence type="ECO:0000256" key="4">
    <source>
        <dbReference type="PROSITE-ProRule" id="PRU00335"/>
    </source>
</evidence>
<evidence type="ECO:0000259" key="5">
    <source>
        <dbReference type="PROSITE" id="PS50977"/>
    </source>
</evidence>
<dbReference type="InterPro" id="IPR023772">
    <property type="entry name" value="DNA-bd_HTH_TetR-type_CS"/>
</dbReference>